<dbReference type="PIRSF" id="PIRSF005384">
    <property type="entry name" value="RpiB_LacA_B"/>
    <property type="match status" value="1"/>
</dbReference>
<evidence type="ECO:0000313" key="3">
    <source>
        <dbReference type="Proteomes" id="UP000034856"/>
    </source>
</evidence>
<comment type="caution">
    <text evidence="2">The sequence shown here is derived from an EMBL/GenBank/DDBJ whole genome shotgun (WGS) entry which is preliminary data.</text>
</comment>
<organism evidence="2 3">
    <name type="scientific">Candidatus Azambacteria bacterium GW2011_GWF2_46_32</name>
    <dbReference type="NCBI Taxonomy" id="1618628"/>
    <lineage>
        <taxon>Bacteria</taxon>
        <taxon>Candidatus Azamiibacteriota</taxon>
    </lineage>
</organism>
<accession>A0A0G1PWH1</accession>
<dbReference type="Proteomes" id="UP000034856">
    <property type="component" value="Unassembled WGS sequence"/>
</dbReference>
<protein>
    <submittedName>
        <fullName evidence="2">Ribose 5-phosphate isomerase B</fullName>
    </submittedName>
</protein>
<dbReference type="Gene3D" id="3.40.1400.10">
    <property type="entry name" value="Sugar-phosphate isomerase, RpiB/LacA/LacB"/>
    <property type="match status" value="1"/>
</dbReference>
<reference evidence="2 3" key="1">
    <citation type="journal article" date="2015" name="Nature">
        <title>rRNA introns, odd ribosomes, and small enigmatic genomes across a large radiation of phyla.</title>
        <authorList>
            <person name="Brown C.T."/>
            <person name="Hug L.A."/>
            <person name="Thomas B.C."/>
            <person name="Sharon I."/>
            <person name="Castelle C.J."/>
            <person name="Singh A."/>
            <person name="Wilkins M.J."/>
            <person name="Williams K.H."/>
            <person name="Banfield J.F."/>
        </authorList>
    </citation>
    <scope>NUCLEOTIDE SEQUENCE [LARGE SCALE GENOMIC DNA]</scope>
</reference>
<dbReference type="PANTHER" id="PTHR30345:SF0">
    <property type="entry name" value="DNA DAMAGE-REPAIR_TOLERATION PROTEIN DRT102"/>
    <property type="match status" value="1"/>
</dbReference>
<dbReference type="EMBL" id="LCMM01000038">
    <property type="protein sequence ID" value="KKU36912.1"/>
    <property type="molecule type" value="Genomic_DNA"/>
</dbReference>
<dbReference type="GO" id="GO:0005975">
    <property type="term" value="P:carbohydrate metabolic process"/>
    <property type="evidence" value="ECO:0007669"/>
    <property type="project" value="InterPro"/>
</dbReference>
<dbReference type="Pfam" id="PF02502">
    <property type="entry name" value="LacAB_rpiB"/>
    <property type="match status" value="1"/>
</dbReference>
<comment type="similarity">
    <text evidence="1">Belongs to the LacAB/RpiB family.</text>
</comment>
<dbReference type="InterPro" id="IPR003500">
    <property type="entry name" value="RpiB_LacA_LacB"/>
</dbReference>
<proteinExistence type="inferred from homology"/>
<dbReference type="SUPFAM" id="SSF89623">
    <property type="entry name" value="Ribose/Galactose isomerase RpiB/AlsB"/>
    <property type="match status" value="1"/>
</dbReference>
<dbReference type="AlphaFoldDB" id="A0A0G1PWH1"/>
<dbReference type="PANTHER" id="PTHR30345">
    <property type="entry name" value="RIBOSE-5-PHOSPHATE ISOMERASE B"/>
    <property type="match status" value="1"/>
</dbReference>
<gene>
    <name evidence="2" type="ORF">UX51_C0038G0004</name>
</gene>
<dbReference type="NCBIfam" id="TIGR00689">
    <property type="entry name" value="rpiB_lacA_lacB"/>
    <property type="match status" value="1"/>
</dbReference>
<dbReference type="GO" id="GO:0016861">
    <property type="term" value="F:intramolecular oxidoreductase activity, interconverting aldoses and ketoses"/>
    <property type="evidence" value="ECO:0007669"/>
    <property type="project" value="UniProtKB-ARBA"/>
</dbReference>
<dbReference type="InterPro" id="IPR036569">
    <property type="entry name" value="RpiB_LacA_LacB_sf"/>
</dbReference>
<evidence type="ECO:0000313" key="2">
    <source>
        <dbReference type="EMBL" id="KKU36912.1"/>
    </source>
</evidence>
<dbReference type="NCBIfam" id="NF004051">
    <property type="entry name" value="PRK05571.1"/>
    <property type="match status" value="1"/>
</dbReference>
<keyword evidence="2" id="KW-0413">Isomerase</keyword>
<sequence>MIYIGADHHGFQLKEEIKKYLAERGEKFKDLGNLKFEPDDDYPDFAVKVAGEVAKSPEKNRGILLCGSGVGVDVAANKFKGVRSALALSAWMAQAARKDDDVNVLSLSADLTDAATAKRIVKVFLETSFSGEERHKRRIEKIKKIEKAL</sequence>
<evidence type="ECO:0000256" key="1">
    <source>
        <dbReference type="ARBA" id="ARBA00008754"/>
    </source>
</evidence>
<name>A0A0G1PWH1_9BACT</name>